<dbReference type="Gene3D" id="1.20.1050.10">
    <property type="match status" value="1"/>
</dbReference>
<gene>
    <name evidence="2" type="ORF">HGRIS_006244</name>
</gene>
<dbReference type="SUPFAM" id="SSF52833">
    <property type="entry name" value="Thioredoxin-like"/>
    <property type="match status" value="1"/>
</dbReference>
<organism evidence="2 3">
    <name type="scientific">Hohenbuehelia grisea</name>
    <dbReference type="NCBI Taxonomy" id="104357"/>
    <lineage>
        <taxon>Eukaryota</taxon>
        <taxon>Fungi</taxon>
        <taxon>Dikarya</taxon>
        <taxon>Basidiomycota</taxon>
        <taxon>Agaricomycotina</taxon>
        <taxon>Agaricomycetes</taxon>
        <taxon>Agaricomycetidae</taxon>
        <taxon>Agaricales</taxon>
        <taxon>Pleurotineae</taxon>
        <taxon>Pleurotaceae</taxon>
        <taxon>Hohenbuehelia</taxon>
    </lineage>
</organism>
<accession>A0ABR3K0A1</accession>
<keyword evidence="3" id="KW-1185">Reference proteome</keyword>
<proteinExistence type="predicted"/>
<dbReference type="Pfam" id="PF22041">
    <property type="entry name" value="GST_C_7"/>
    <property type="match status" value="1"/>
</dbReference>
<evidence type="ECO:0000259" key="1">
    <source>
        <dbReference type="PROSITE" id="PS50404"/>
    </source>
</evidence>
<dbReference type="Gene3D" id="3.40.30.10">
    <property type="entry name" value="Glutaredoxin"/>
    <property type="match status" value="1"/>
</dbReference>
<dbReference type="EMBL" id="JASNQZ010000001">
    <property type="protein sequence ID" value="KAL0961284.1"/>
    <property type="molecule type" value="Genomic_DNA"/>
</dbReference>
<evidence type="ECO:0000313" key="2">
    <source>
        <dbReference type="EMBL" id="KAL0961284.1"/>
    </source>
</evidence>
<feature type="domain" description="GST N-terminal" evidence="1">
    <location>
        <begin position="12"/>
        <end position="103"/>
    </location>
</feature>
<dbReference type="InterPro" id="IPR054416">
    <property type="entry name" value="GST_UstS-like_C"/>
</dbReference>
<dbReference type="PANTHER" id="PTHR42673:SF4">
    <property type="entry name" value="MALEYLACETOACETATE ISOMERASE"/>
    <property type="match status" value="1"/>
</dbReference>
<sequence length="251" mass="28108">MPSQAITFYDIPSKPGGAQTRSFNTLKTRFALGYKGLTFETVWVGYADIEKVCKEVGASPTGIRRNGEPHYTLPVIHDHSTGRVVSDGYVIAKYLDEQYPDTPKLLHPGTEALQTTFVHAHMGAVSPIFPLILGLIGPTFEPRHADAFRRAREIEFGRKLEEVIPADAAARKAQWALAKDGYDTVDAWLQKSGGPFAMGDTISFVDGTIASFLFTFKHLFGEESTEWQDIKKWNDGRWGKFLSDLEKYFKE</sequence>
<dbReference type="InterPro" id="IPR004045">
    <property type="entry name" value="Glutathione_S-Trfase_N"/>
</dbReference>
<protein>
    <recommendedName>
        <fullName evidence="1">GST N-terminal domain-containing protein</fullName>
    </recommendedName>
</protein>
<comment type="caution">
    <text evidence="2">The sequence shown here is derived from an EMBL/GenBank/DDBJ whole genome shotgun (WGS) entry which is preliminary data.</text>
</comment>
<dbReference type="InterPro" id="IPR036249">
    <property type="entry name" value="Thioredoxin-like_sf"/>
</dbReference>
<evidence type="ECO:0000313" key="3">
    <source>
        <dbReference type="Proteomes" id="UP001556367"/>
    </source>
</evidence>
<dbReference type="Pfam" id="PF13409">
    <property type="entry name" value="GST_N_2"/>
    <property type="match status" value="1"/>
</dbReference>
<dbReference type="Proteomes" id="UP001556367">
    <property type="component" value="Unassembled WGS sequence"/>
</dbReference>
<name>A0ABR3K0A1_9AGAR</name>
<reference evidence="3" key="1">
    <citation type="submission" date="2024-06" db="EMBL/GenBank/DDBJ databases">
        <title>Multi-omics analyses provide insights into the biosynthesis of the anticancer antibiotic pleurotin in Hohenbuehelia grisea.</title>
        <authorList>
            <person name="Weaver J.A."/>
            <person name="Alberti F."/>
        </authorList>
    </citation>
    <scope>NUCLEOTIDE SEQUENCE [LARGE SCALE GENOMIC DNA]</scope>
    <source>
        <strain evidence="3">T-177</strain>
    </source>
</reference>
<dbReference type="SUPFAM" id="SSF47616">
    <property type="entry name" value="GST C-terminal domain-like"/>
    <property type="match status" value="1"/>
</dbReference>
<dbReference type="PANTHER" id="PTHR42673">
    <property type="entry name" value="MALEYLACETOACETATE ISOMERASE"/>
    <property type="match status" value="1"/>
</dbReference>
<dbReference type="InterPro" id="IPR036282">
    <property type="entry name" value="Glutathione-S-Trfase_C_sf"/>
</dbReference>
<dbReference type="PROSITE" id="PS50404">
    <property type="entry name" value="GST_NTER"/>
    <property type="match status" value="1"/>
</dbReference>